<evidence type="ECO:0000313" key="4">
    <source>
        <dbReference type="EMBL" id="MBJ3774084.1"/>
    </source>
</evidence>
<dbReference type="Proteomes" id="UP000609531">
    <property type="component" value="Unassembled WGS sequence"/>
</dbReference>
<protein>
    <submittedName>
        <fullName evidence="4">SAM-dependent methyltransferase</fullName>
    </submittedName>
</protein>
<reference evidence="4" key="1">
    <citation type="submission" date="2020-12" db="EMBL/GenBank/DDBJ databases">
        <title>Bacterial taxonomy.</title>
        <authorList>
            <person name="Pan X."/>
        </authorList>
    </citation>
    <scope>NUCLEOTIDE SEQUENCE</scope>
    <source>
        <strain evidence="4">B2012</strain>
    </source>
</reference>
<dbReference type="InterPro" id="IPR029063">
    <property type="entry name" value="SAM-dependent_MTases_sf"/>
</dbReference>
<keyword evidence="1 4" id="KW-0489">Methyltransferase</keyword>
<dbReference type="EMBL" id="JAEKJA010000001">
    <property type="protein sequence ID" value="MBJ3774084.1"/>
    <property type="molecule type" value="Genomic_DNA"/>
</dbReference>
<keyword evidence="5" id="KW-1185">Reference proteome</keyword>
<sequence>MMFDRTRLASRPRLAEADFLHTFAAREIVERLALVNRRFATGLVTGPLTPAIREVWAEAAVDFTYAGPALADAPDVVADVRLPFRRAFALAISINEIHVADDPVTMLGELRGTLAADGLFLGAVPSAGTLDELADALLVAEAELSDGAAMRVAPFADVRRWGNGLSRAGFALPVADEMRLTVRYDNLAHLLRDIGAMGLKGILAARRPAPRRLFERAEAVYRARYGDPDGRLRATFAFAFLSGWAPDPSQQKPAKRGSATHSLEAALKKLERG</sequence>
<feature type="region of interest" description="Disordered" evidence="3">
    <location>
        <begin position="246"/>
        <end position="273"/>
    </location>
</feature>
<dbReference type="GO" id="GO:0032259">
    <property type="term" value="P:methylation"/>
    <property type="evidence" value="ECO:0007669"/>
    <property type="project" value="UniProtKB-KW"/>
</dbReference>
<dbReference type="PANTHER" id="PTHR13090:SF1">
    <property type="entry name" value="ARGININE-HYDROXYLASE NDUFAF5, MITOCHONDRIAL"/>
    <property type="match status" value="1"/>
</dbReference>
<dbReference type="PANTHER" id="PTHR13090">
    <property type="entry name" value="ARGININE-HYDROXYLASE NDUFAF5, MITOCHONDRIAL"/>
    <property type="match status" value="1"/>
</dbReference>
<dbReference type="AlphaFoldDB" id="A0A934IME9"/>
<evidence type="ECO:0000313" key="5">
    <source>
        <dbReference type="Proteomes" id="UP000609531"/>
    </source>
</evidence>
<keyword evidence="2" id="KW-0808">Transferase</keyword>
<evidence type="ECO:0000256" key="1">
    <source>
        <dbReference type="ARBA" id="ARBA00022603"/>
    </source>
</evidence>
<dbReference type="InterPro" id="IPR050602">
    <property type="entry name" value="Malonyl-ACP_OMT"/>
</dbReference>
<dbReference type="RefSeq" id="WP_198879989.1">
    <property type="nucleotide sequence ID" value="NZ_JAEKJA010000001.1"/>
</dbReference>
<dbReference type="GO" id="GO:0008168">
    <property type="term" value="F:methyltransferase activity"/>
    <property type="evidence" value="ECO:0007669"/>
    <property type="project" value="UniProtKB-KW"/>
</dbReference>
<comment type="caution">
    <text evidence="4">The sequence shown here is derived from an EMBL/GenBank/DDBJ whole genome shotgun (WGS) entry which is preliminary data.</text>
</comment>
<evidence type="ECO:0000256" key="2">
    <source>
        <dbReference type="ARBA" id="ARBA00022679"/>
    </source>
</evidence>
<proteinExistence type="predicted"/>
<accession>A0A934IME9</accession>
<dbReference type="Gene3D" id="3.40.50.150">
    <property type="entry name" value="Vaccinia Virus protein VP39"/>
    <property type="match status" value="1"/>
</dbReference>
<evidence type="ECO:0000256" key="3">
    <source>
        <dbReference type="SAM" id="MobiDB-lite"/>
    </source>
</evidence>
<gene>
    <name evidence="4" type="ORF">JCR33_00180</name>
</gene>
<organism evidence="4 5">
    <name type="scientific">Acuticoccus mangrovi</name>
    <dbReference type="NCBI Taxonomy" id="2796142"/>
    <lineage>
        <taxon>Bacteria</taxon>
        <taxon>Pseudomonadati</taxon>
        <taxon>Pseudomonadota</taxon>
        <taxon>Alphaproteobacteria</taxon>
        <taxon>Hyphomicrobiales</taxon>
        <taxon>Amorphaceae</taxon>
        <taxon>Acuticoccus</taxon>
    </lineage>
</organism>
<name>A0A934IME9_9HYPH</name>
<dbReference type="SUPFAM" id="SSF53335">
    <property type="entry name" value="S-adenosyl-L-methionine-dependent methyltransferases"/>
    <property type="match status" value="1"/>
</dbReference>